<name>A0AA40P1U2_9PSED</name>
<dbReference type="EMBL" id="LJRO01000363">
    <property type="protein sequence ID" value="KPY94933.1"/>
    <property type="molecule type" value="Genomic_DNA"/>
</dbReference>
<evidence type="ECO:0000313" key="3">
    <source>
        <dbReference type="Proteomes" id="UP000050523"/>
    </source>
</evidence>
<gene>
    <name evidence="2" type="ORF">ALO43_200561</name>
</gene>
<organism evidence="2 3">
    <name type="scientific">Pseudomonas tremae</name>
    <dbReference type="NCBI Taxonomy" id="200454"/>
    <lineage>
        <taxon>Bacteria</taxon>
        <taxon>Pseudomonadati</taxon>
        <taxon>Pseudomonadota</taxon>
        <taxon>Gammaproteobacteria</taxon>
        <taxon>Pseudomonadales</taxon>
        <taxon>Pseudomonadaceae</taxon>
        <taxon>Pseudomonas</taxon>
    </lineage>
</organism>
<dbReference type="Proteomes" id="UP000050523">
    <property type="component" value="Unassembled WGS sequence"/>
</dbReference>
<accession>A0AA40P1U2</accession>
<evidence type="ECO:0000313" key="2">
    <source>
        <dbReference type="EMBL" id="KPY94933.1"/>
    </source>
</evidence>
<reference evidence="2 3" key="1">
    <citation type="submission" date="2015-09" db="EMBL/GenBank/DDBJ databases">
        <title>Genome announcement of multiple Pseudomonas syringae strains.</title>
        <authorList>
            <person name="Thakur S."/>
            <person name="Wang P.W."/>
            <person name="Gong Y."/>
            <person name="Weir B.S."/>
            <person name="Guttman D.S."/>
        </authorList>
    </citation>
    <scope>NUCLEOTIDE SEQUENCE [LARGE SCALE GENOMIC DNA]</scope>
    <source>
        <strain evidence="2 3">ICMP9151</strain>
    </source>
</reference>
<evidence type="ECO:0000256" key="1">
    <source>
        <dbReference type="SAM" id="MobiDB-lite"/>
    </source>
</evidence>
<comment type="caution">
    <text evidence="2">The sequence shown here is derived from an EMBL/GenBank/DDBJ whole genome shotgun (WGS) entry which is preliminary data.</text>
</comment>
<proteinExistence type="predicted"/>
<dbReference type="AlphaFoldDB" id="A0AA40P1U2"/>
<feature type="region of interest" description="Disordered" evidence="1">
    <location>
        <begin position="1"/>
        <end position="20"/>
    </location>
</feature>
<sequence>MCKIGKTKQPFNLPGDARPAFSNDNQQTAIAGLRNHKQIASSSIQRNIGRLEI</sequence>
<protein>
    <submittedName>
        <fullName evidence="2">Uncharacterized protein</fullName>
    </submittedName>
</protein>